<dbReference type="SMART" id="SM00382">
    <property type="entry name" value="AAA"/>
    <property type="match status" value="2"/>
</dbReference>
<feature type="transmembrane region" description="Helical" evidence="10">
    <location>
        <begin position="645"/>
        <end position="665"/>
    </location>
</feature>
<dbReference type="OrthoDB" id="245989at2759"/>
<keyword evidence="3" id="KW-0813">Transport</keyword>
<feature type="transmembrane region" description="Helical" evidence="10">
    <location>
        <begin position="1336"/>
        <end position="1355"/>
    </location>
</feature>
<evidence type="ECO:0000256" key="7">
    <source>
        <dbReference type="ARBA" id="ARBA00022989"/>
    </source>
</evidence>
<dbReference type="Pfam" id="PF01061">
    <property type="entry name" value="ABC2_membrane"/>
    <property type="match status" value="2"/>
</dbReference>
<feature type="transmembrane region" description="Helical" evidence="10">
    <location>
        <begin position="1461"/>
        <end position="1479"/>
    </location>
</feature>
<accession>A0A9N9VX86</accession>
<feature type="compositionally biased region" description="Basic and acidic residues" evidence="9">
    <location>
        <begin position="411"/>
        <end position="422"/>
    </location>
</feature>
<feature type="transmembrane region" description="Helical" evidence="10">
    <location>
        <begin position="1262"/>
        <end position="1289"/>
    </location>
</feature>
<comment type="subcellular location">
    <subcellularLocation>
        <location evidence="1">Membrane</location>
        <topology evidence="1">Multi-pass membrane protein</topology>
    </subcellularLocation>
</comment>
<sequence>MSDEKPPKTSNEPIFGQGRLEDDLLPIARQLTGASQSVSAELKAYNPQPGSQLDPKSPTFDARSWVRALINLTESDPGMTPPRFLGVAFRNLSTYGWTSGTESQPTVAIMILRTLAVVGNMLGLHQRRRRVDILRDFEGIVEQGELLLVLGPPGSGCSTFLKTLATETSGFKVSPDSYLNYRGKFTLQAAMASPTTCIVVDVLTNGTYPTGIDSAHIKKSLRADVLYNAEDDAHLAHLTVGETLTFAARCRSTRHVPQGVTREQVDSTLRDVMMATFGISHTFNTRVGDEFVRGVSGGERKRVSIAEAALTGAKFQCWDNSTRGLDSANAINFCENLRLQADVMGIAAAVALYQAPQSAYEQFDRVIVLYGGRQIFFGKISEAKEYFERLGFDCPNRQTTPDFLTSMTSPGERHPKPGFENRVPRSPDEFAARWRDSEHRRRLIDELNAYEKNHPSEERLEEFNNSRRAEQAKSQRLRSPYTISYYRQVQLTLWRGYVRLKADPTFTVANLLFNTIVALLLGSMNFGMKDDTSSLYYRGSVVFFAILFNAFASQLEVLTVYVERPVVEKHNKYAFYHQSTQAIASYLTDLPYKTVNMFIFNAIIYFLAHLRPGAGHFFFFCLTTFLLTLVMSSLYRWLANITRTAYQAMVPSAILSFAFMIYTGYTIPTNYIPTWSRWINYINPFAYAFESLMVNEFHNRQFPCAQTIPQGPGYEGIPIESQVCSSVGALPGSTTVDGDRYIGLTYEYYNTHKWRRTLTMPTRNIGILCAFWCFFSAIYILAAEFAKPPKSKGEVLVFPSGKIPNQLGKKGAKDMELQPPLRDASVEKQRDNSSNVGVGLATDTAVFHWEDLCYDIQVKKENRRILDHVDGWVKPGTATALMGVSGAGKTTLLDTLANRVTMGVVTGDTLINGDPTDNSFQHRVGYVQQQDLHLNTSTVREALEFSALLRQSVEISNKEKVAYVDQVIEMLEMQSFADAVVGVPGEGLNVEQRKRLTIGVELAARPQLLLFLDEPTSGLDSQTSWAICQLIKKLTRNGQAVLCTIHQPSAMLFDQFDRLLLLAPGGKTVYFGELGNKSRKLIDYFERNGAQKCPVEGNQAEWMLEVIKPALDGSDSIDWHNTWRTSPEFQDVKAELARLRGLASADKETALQRTGEASQHREFVASFWTQMLLVINRTWKHFWRSPVYIWSKTILVVVSSIFIGFSFVAENSIQGLQNQLYAIFMFLIMFQNINEQIMPMFEPQRALFEVRERPSKIYKWTVFLLTNILVEACWNTFMAVAAYFCWYYPVGFYINTTAENTAVRGFQVFLLLWMFMLFTSTFSHFAISWMPTAEVAGVLAALLWIFSLVFCGVAIPPMDFPNFWRWMFPVSPATYLVGGVMSAAIAGVNITCSAAEILHLIPPANLTCGAFLSEFAEAAGGLLLNPESTDECRYCPLRTTDQFLSRFEIYIKDSWRNFGLMWVYILFNVGCAMGLYWLCRMPKGKGVRRANKKEAVDSQLNM</sequence>
<dbReference type="FunFam" id="3.40.50.300:FF:000054">
    <property type="entry name" value="ABC multidrug transporter atrF"/>
    <property type="match status" value="1"/>
</dbReference>
<dbReference type="InterPro" id="IPR003439">
    <property type="entry name" value="ABC_transporter-like_ATP-bd"/>
</dbReference>
<keyword evidence="8 10" id="KW-0472">Membrane</keyword>
<keyword evidence="5" id="KW-0547">Nucleotide-binding</keyword>
<dbReference type="Pfam" id="PF14510">
    <property type="entry name" value="ABC_trans_N"/>
    <property type="match status" value="1"/>
</dbReference>
<dbReference type="GO" id="GO:0016020">
    <property type="term" value="C:membrane"/>
    <property type="evidence" value="ECO:0007669"/>
    <property type="project" value="UniProtKB-SubCell"/>
</dbReference>
<feature type="transmembrane region" description="Helical" evidence="10">
    <location>
        <begin position="590"/>
        <end position="608"/>
    </location>
</feature>
<feature type="transmembrane region" description="Helical" evidence="10">
    <location>
        <begin position="540"/>
        <end position="562"/>
    </location>
</feature>
<feature type="transmembrane region" description="Helical" evidence="10">
    <location>
        <begin position="1375"/>
        <end position="1392"/>
    </location>
</feature>
<evidence type="ECO:0000256" key="4">
    <source>
        <dbReference type="ARBA" id="ARBA00022692"/>
    </source>
</evidence>
<evidence type="ECO:0000256" key="8">
    <source>
        <dbReference type="ARBA" id="ARBA00023136"/>
    </source>
</evidence>
<dbReference type="InterPro" id="IPR003593">
    <property type="entry name" value="AAA+_ATPase"/>
</dbReference>
<feature type="transmembrane region" description="Helical" evidence="10">
    <location>
        <begin position="508"/>
        <end position="528"/>
    </location>
</feature>
<dbReference type="GO" id="GO:0005524">
    <property type="term" value="F:ATP binding"/>
    <property type="evidence" value="ECO:0007669"/>
    <property type="project" value="UniProtKB-KW"/>
</dbReference>
<evidence type="ECO:0000256" key="3">
    <source>
        <dbReference type="ARBA" id="ARBA00022448"/>
    </source>
</evidence>
<dbReference type="InterPro" id="IPR013525">
    <property type="entry name" value="ABC2_TM"/>
</dbReference>
<reference evidence="12" key="1">
    <citation type="submission" date="2021-10" db="EMBL/GenBank/DDBJ databases">
        <authorList>
            <person name="Piombo E."/>
        </authorList>
    </citation>
    <scope>NUCLEOTIDE SEQUENCE</scope>
</reference>
<feature type="compositionally biased region" description="Basic and acidic residues" evidence="9">
    <location>
        <begin position="455"/>
        <end position="473"/>
    </location>
</feature>
<dbReference type="GO" id="GO:0140359">
    <property type="term" value="F:ABC-type transporter activity"/>
    <property type="evidence" value="ECO:0007669"/>
    <property type="project" value="InterPro"/>
</dbReference>
<dbReference type="CDD" id="cd03232">
    <property type="entry name" value="ABCG_PDR_domain2"/>
    <property type="match status" value="1"/>
</dbReference>
<evidence type="ECO:0000256" key="2">
    <source>
        <dbReference type="ARBA" id="ARBA00006012"/>
    </source>
</evidence>
<dbReference type="InterPro" id="IPR029481">
    <property type="entry name" value="ABC_trans_N"/>
</dbReference>
<feature type="domain" description="ABC transporter" evidence="11">
    <location>
        <begin position="847"/>
        <end position="1090"/>
    </location>
</feature>
<dbReference type="Pfam" id="PF00005">
    <property type="entry name" value="ABC_tran"/>
    <property type="match status" value="2"/>
</dbReference>
<feature type="region of interest" description="Disordered" evidence="9">
    <location>
        <begin position="39"/>
        <end position="58"/>
    </location>
</feature>
<dbReference type="PROSITE" id="PS00211">
    <property type="entry name" value="ABC_TRANSPORTER_1"/>
    <property type="match status" value="1"/>
</dbReference>
<evidence type="ECO:0000256" key="10">
    <source>
        <dbReference type="SAM" id="Phobius"/>
    </source>
</evidence>
<dbReference type="InterPro" id="IPR034003">
    <property type="entry name" value="ABCG_PDR_2"/>
</dbReference>
<evidence type="ECO:0000313" key="12">
    <source>
        <dbReference type="EMBL" id="CAH0030989.1"/>
    </source>
</evidence>
<feature type="transmembrane region" description="Helical" evidence="10">
    <location>
        <begin position="614"/>
        <end position="638"/>
    </location>
</feature>
<dbReference type="Proteomes" id="UP000696573">
    <property type="component" value="Unassembled WGS sequence"/>
</dbReference>
<proteinExistence type="inferred from homology"/>
<dbReference type="PROSITE" id="PS50893">
    <property type="entry name" value="ABC_TRANSPORTER_2"/>
    <property type="match status" value="2"/>
</dbReference>
<dbReference type="PANTHER" id="PTHR19241">
    <property type="entry name" value="ATP-BINDING CASSETTE TRANSPORTER"/>
    <property type="match status" value="1"/>
</dbReference>
<dbReference type="Gene3D" id="3.40.50.300">
    <property type="entry name" value="P-loop containing nucleotide triphosphate hydrolases"/>
    <property type="match status" value="2"/>
</dbReference>
<feature type="transmembrane region" description="Helical" evidence="10">
    <location>
        <begin position="1309"/>
        <end position="1329"/>
    </location>
</feature>
<dbReference type="InterPro" id="IPR027417">
    <property type="entry name" value="P-loop_NTPase"/>
</dbReference>
<feature type="transmembrane region" description="Helical" evidence="10">
    <location>
        <begin position="765"/>
        <end position="782"/>
    </location>
</feature>
<dbReference type="InterPro" id="IPR010929">
    <property type="entry name" value="PDR_CDR_ABC"/>
</dbReference>
<dbReference type="Pfam" id="PF06422">
    <property type="entry name" value="PDR_CDR"/>
    <property type="match status" value="1"/>
</dbReference>
<evidence type="ECO:0000256" key="6">
    <source>
        <dbReference type="ARBA" id="ARBA00022840"/>
    </source>
</evidence>
<evidence type="ECO:0000256" key="1">
    <source>
        <dbReference type="ARBA" id="ARBA00004141"/>
    </source>
</evidence>
<keyword evidence="13" id="KW-1185">Reference proteome</keyword>
<evidence type="ECO:0000259" key="11">
    <source>
        <dbReference type="PROSITE" id="PS50893"/>
    </source>
</evidence>
<evidence type="ECO:0000313" key="13">
    <source>
        <dbReference type="Proteomes" id="UP000696573"/>
    </source>
</evidence>
<feature type="region of interest" description="Disordered" evidence="9">
    <location>
        <begin position="455"/>
        <end position="474"/>
    </location>
</feature>
<feature type="domain" description="ABC transporter" evidence="11">
    <location>
        <begin position="112"/>
        <end position="396"/>
    </location>
</feature>
<feature type="transmembrane region" description="Helical" evidence="10">
    <location>
        <begin position="1187"/>
        <end position="1208"/>
    </location>
</feature>
<dbReference type="InterPro" id="IPR017871">
    <property type="entry name" value="ABC_transporter-like_CS"/>
</dbReference>
<keyword evidence="6" id="KW-0067">ATP-binding</keyword>
<name>A0A9N9VX86_9HYPO</name>
<dbReference type="EMBL" id="CABFNQ020000741">
    <property type="protein sequence ID" value="CAH0030989.1"/>
    <property type="molecule type" value="Genomic_DNA"/>
</dbReference>
<organism evidence="12 13">
    <name type="scientific">Clonostachys rhizophaga</name>
    <dbReference type="NCBI Taxonomy" id="160324"/>
    <lineage>
        <taxon>Eukaryota</taxon>
        <taxon>Fungi</taxon>
        <taxon>Dikarya</taxon>
        <taxon>Ascomycota</taxon>
        <taxon>Pezizomycotina</taxon>
        <taxon>Sordariomycetes</taxon>
        <taxon>Hypocreomycetidae</taxon>
        <taxon>Hypocreales</taxon>
        <taxon>Bionectriaceae</taxon>
        <taxon>Clonostachys</taxon>
    </lineage>
</organism>
<dbReference type="SUPFAM" id="SSF52540">
    <property type="entry name" value="P-loop containing nucleoside triphosphate hydrolases"/>
    <property type="match status" value="2"/>
</dbReference>
<comment type="caution">
    <text evidence="12">The sequence shown here is derived from an EMBL/GenBank/DDBJ whole genome shotgun (WGS) entry which is preliminary data.</text>
</comment>
<feature type="region of interest" description="Disordered" evidence="9">
    <location>
        <begin position="402"/>
        <end position="422"/>
    </location>
</feature>
<dbReference type="GO" id="GO:0016887">
    <property type="term" value="F:ATP hydrolysis activity"/>
    <property type="evidence" value="ECO:0007669"/>
    <property type="project" value="InterPro"/>
</dbReference>
<protein>
    <recommendedName>
        <fullName evidence="11">ABC transporter domain-containing protein</fullName>
    </recommendedName>
</protein>
<keyword evidence="4 10" id="KW-0812">Transmembrane</keyword>
<keyword evidence="7 10" id="KW-1133">Transmembrane helix</keyword>
<gene>
    <name evidence="12" type="ORF">CRHIZ90672A_00009709</name>
</gene>
<evidence type="ECO:0000256" key="9">
    <source>
        <dbReference type="SAM" id="MobiDB-lite"/>
    </source>
</evidence>
<comment type="similarity">
    <text evidence="2">Belongs to the ABC transporter superfamily. ABCG family. PDR (TC 3.A.1.205) subfamily.</text>
</comment>
<evidence type="ECO:0000256" key="5">
    <source>
        <dbReference type="ARBA" id="ARBA00022741"/>
    </source>
</evidence>